<feature type="region of interest" description="Disordered" evidence="1">
    <location>
        <begin position="243"/>
        <end position="281"/>
    </location>
</feature>
<protein>
    <submittedName>
        <fullName evidence="2">Uncharacterized protein</fullName>
    </submittedName>
</protein>
<reference evidence="2" key="1">
    <citation type="submission" date="2023-06" db="EMBL/GenBank/DDBJ databases">
        <title>Genome-scale phylogeny and comparative genomics of the fungal order Sordariales.</title>
        <authorList>
            <consortium name="Lawrence Berkeley National Laboratory"/>
            <person name="Hensen N."/>
            <person name="Bonometti L."/>
            <person name="Westerberg I."/>
            <person name="Brannstrom I.O."/>
            <person name="Guillou S."/>
            <person name="Cros-Aarteil S."/>
            <person name="Calhoun S."/>
            <person name="Haridas S."/>
            <person name="Kuo A."/>
            <person name="Mondo S."/>
            <person name="Pangilinan J."/>
            <person name="Riley R."/>
            <person name="LaButti K."/>
            <person name="Andreopoulos B."/>
            <person name="Lipzen A."/>
            <person name="Chen C."/>
            <person name="Yanf M."/>
            <person name="Daum C."/>
            <person name="Ng V."/>
            <person name="Clum A."/>
            <person name="Steindorff A."/>
            <person name="Ohm R."/>
            <person name="Martin F."/>
            <person name="Silar P."/>
            <person name="Natvig D."/>
            <person name="Lalanne C."/>
            <person name="Gautier V."/>
            <person name="Ament-velasquez S.L."/>
            <person name="Kruys A."/>
            <person name="Hutchinson M.I."/>
            <person name="Powell A.J."/>
            <person name="Barry K."/>
            <person name="Miller A.N."/>
            <person name="Grigoriev I.V."/>
            <person name="Debuchy R."/>
            <person name="Gladieux P."/>
            <person name="Thoren M.H."/>
            <person name="Johannesson H."/>
        </authorList>
    </citation>
    <scope>NUCLEOTIDE SEQUENCE</scope>
    <source>
        <strain evidence="2">SMH2392-1A</strain>
    </source>
</reference>
<dbReference type="Gene3D" id="1.10.600.10">
    <property type="entry name" value="Farnesyl Diphosphate Synthase"/>
    <property type="match status" value="1"/>
</dbReference>
<gene>
    <name evidence="2" type="ORF">B0T26DRAFT_756516</name>
</gene>
<dbReference type="AlphaFoldDB" id="A0AA40A0Q2"/>
<dbReference type="EMBL" id="JAUIRO010000007">
    <property type="protein sequence ID" value="KAK0707128.1"/>
    <property type="molecule type" value="Genomic_DNA"/>
</dbReference>
<dbReference type="Proteomes" id="UP001172101">
    <property type="component" value="Unassembled WGS sequence"/>
</dbReference>
<proteinExistence type="predicted"/>
<comment type="caution">
    <text evidence="2">The sequence shown here is derived from an EMBL/GenBank/DDBJ whole genome shotgun (WGS) entry which is preliminary data.</text>
</comment>
<evidence type="ECO:0000313" key="3">
    <source>
        <dbReference type="Proteomes" id="UP001172101"/>
    </source>
</evidence>
<evidence type="ECO:0000256" key="1">
    <source>
        <dbReference type="SAM" id="MobiDB-lite"/>
    </source>
</evidence>
<dbReference type="RefSeq" id="XP_060292222.1">
    <property type="nucleotide sequence ID" value="XM_060446110.1"/>
</dbReference>
<organism evidence="2 3">
    <name type="scientific">Lasiosphaeria miniovina</name>
    <dbReference type="NCBI Taxonomy" id="1954250"/>
    <lineage>
        <taxon>Eukaryota</taxon>
        <taxon>Fungi</taxon>
        <taxon>Dikarya</taxon>
        <taxon>Ascomycota</taxon>
        <taxon>Pezizomycotina</taxon>
        <taxon>Sordariomycetes</taxon>
        <taxon>Sordariomycetidae</taxon>
        <taxon>Sordariales</taxon>
        <taxon>Lasiosphaeriaceae</taxon>
        <taxon>Lasiosphaeria</taxon>
    </lineage>
</organism>
<name>A0AA40A0Q2_9PEZI</name>
<sequence>MELAFSSVVDPSLYNSHGLCDGGEVRLHNSHELGDLGSILGQKDWSESVEPCQYYAGTMSARFNVVSVGFPGCIPDQLEMVSYGAEIGFLADDLAVLANDLAKYGDEPKHTEVLGNMIDTFRPGGQRSSQSSRASGKKGVLVKPSHRILSIDRERAVKAEIIKYWNELQRNIEKAREAGCYSAELLRFLESMKYLHTGGLVGSTRRPRYNAAEDFSPRQREWTKNGIPSEVCQRGARNVCLEQDAAPSTTEPLAPERRLHSDETEADGSAGTRRILNGQEDDTVDELEVMVEMIKA</sequence>
<dbReference type="GeneID" id="85329380"/>
<feature type="compositionally biased region" description="Basic and acidic residues" evidence="1">
    <location>
        <begin position="254"/>
        <end position="263"/>
    </location>
</feature>
<accession>A0AA40A0Q2</accession>
<evidence type="ECO:0000313" key="2">
    <source>
        <dbReference type="EMBL" id="KAK0707128.1"/>
    </source>
</evidence>
<dbReference type="InterPro" id="IPR008949">
    <property type="entry name" value="Isoprenoid_synthase_dom_sf"/>
</dbReference>
<keyword evidence="3" id="KW-1185">Reference proteome</keyword>